<evidence type="ECO:0000313" key="3">
    <source>
        <dbReference type="Proteomes" id="UP001261125"/>
    </source>
</evidence>
<feature type="transmembrane region" description="Helical" evidence="1">
    <location>
        <begin position="37"/>
        <end position="55"/>
    </location>
</feature>
<keyword evidence="1" id="KW-0812">Transmembrane</keyword>
<proteinExistence type="predicted"/>
<organism evidence="2 3">
    <name type="scientific">Microbacterium phycohabitans</name>
    <dbReference type="NCBI Taxonomy" id="3075993"/>
    <lineage>
        <taxon>Bacteria</taxon>
        <taxon>Bacillati</taxon>
        <taxon>Actinomycetota</taxon>
        <taxon>Actinomycetes</taxon>
        <taxon>Micrococcales</taxon>
        <taxon>Microbacteriaceae</taxon>
        <taxon>Microbacterium</taxon>
    </lineage>
</organism>
<keyword evidence="1" id="KW-0472">Membrane</keyword>
<keyword evidence="1" id="KW-1133">Transmembrane helix</keyword>
<evidence type="ECO:0000256" key="1">
    <source>
        <dbReference type="SAM" id="Phobius"/>
    </source>
</evidence>
<protein>
    <submittedName>
        <fullName evidence="2">Uncharacterized protein</fullName>
    </submittedName>
</protein>
<dbReference type="EMBL" id="JAWDIT010000001">
    <property type="protein sequence ID" value="MDU0344569.1"/>
    <property type="molecule type" value="Genomic_DNA"/>
</dbReference>
<evidence type="ECO:0000313" key="2">
    <source>
        <dbReference type="EMBL" id="MDU0344569.1"/>
    </source>
</evidence>
<dbReference type="Proteomes" id="UP001261125">
    <property type="component" value="Unassembled WGS sequence"/>
</dbReference>
<comment type="caution">
    <text evidence="2">The sequence shown here is derived from an EMBL/GenBank/DDBJ whole genome shotgun (WGS) entry which is preliminary data.</text>
</comment>
<keyword evidence="3" id="KW-1185">Reference proteome</keyword>
<name>A0ABU3SIL4_9MICO</name>
<gene>
    <name evidence="2" type="ORF">RWH44_02520</name>
</gene>
<sequence>MTLPFVQRPATRVAVALVPVVIGAAVGYASFASALSVIAPAMMIGGALGLLCGVMEASAAARRGRDSAQ</sequence>
<feature type="transmembrane region" description="Helical" evidence="1">
    <location>
        <begin position="12"/>
        <end position="31"/>
    </location>
</feature>
<reference evidence="2 3" key="1">
    <citation type="submission" date="2023-09" db="EMBL/GenBank/DDBJ databases">
        <title>Microbacterium fusihabitans sp. nov., Microbacterium phycihabitans sp. nov., and Microbacterium cervinum sp. nov., isolated from dried seaweeds of beach.</title>
        <authorList>
            <person name="Lee S.D."/>
        </authorList>
    </citation>
    <scope>NUCLEOTIDE SEQUENCE [LARGE SCALE GENOMIC DNA]</scope>
    <source>
        <strain evidence="2 3">KSW2-29</strain>
    </source>
</reference>
<dbReference type="RefSeq" id="WP_316003352.1">
    <property type="nucleotide sequence ID" value="NZ_JAWDIT010000001.1"/>
</dbReference>
<accession>A0ABU3SIL4</accession>